<keyword evidence="2" id="KW-0547">Nucleotide-binding</keyword>
<dbReference type="NCBIfam" id="TIGR00231">
    <property type="entry name" value="small_GTP"/>
    <property type="match status" value="1"/>
</dbReference>
<dbReference type="GO" id="GO:0003924">
    <property type="term" value="F:GTPase activity"/>
    <property type="evidence" value="ECO:0007669"/>
    <property type="project" value="InterPro"/>
</dbReference>
<evidence type="ECO:0000313" key="6">
    <source>
        <dbReference type="Proteomes" id="UP001149090"/>
    </source>
</evidence>
<dbReference type="Proteomes" id="UP001149090">
    <property type="component" value="Unassembled WGS sequence"/>
</dbReference>
<gene>
    <name evidence="5" type="ORF">M0811_05466</name>
</gene>
<keyword evidence="6" id="KW-1185">Reference proteome</keyword>
<dbReference type="PROSITE" id="PS51419">
    <property type="entry name" value="RAB"/>
    <property type="match status" value="1"/>
</dbReference>
<dbReference type="FunFam" id="3.40.50.300:FF:001129">
    <property type="entry name" value="ras-related protein Rab-44 isoform X2"/>
    <property type="match status" value="1"/>
</dbReference>
<sequence>MEKRQNSLDKEEEYDCNSYVGKTNLLTQYCNKTFTSDTKATIGVEFESKILQIHDKKVKDTAGQERFRSVTQVYYRGSYGAFIVYDITNKESFKQIKYWIKELRDKVKKNIVTMLIGNKSDLAKLRKVPKEKGEKFAKKNNILFMETSAKDGTNVDKAFKTLITDAYNNYENNNDISTINLRKPSKKKKCC</sequence>
<protein>
    <submittedName>
        <fullName evidence="5">Ras-related protein raba4d-like</fullName>
    </submittedName>
</protein>
<accession>A0A9Q0LS91</accession>
<keyword evidence="3" id="KW-0342">GTP-binding</keyword>
<dbReference type="SMART" id="SM00175">
    <property type="entry name" value="RAB"/>
    <property type="match status" value="1"/>
</dbReference>
<dbReference type="InterPro" id="IPR005225">
    <property type="entry name" value="Small_GTP-bd"/>
</dbReference>
<organism evidence="5 6">
    <name type="scientific">Anaeramoeba ignava</name>
    <name type="common">Anaerobic marine amoeba</name>
    <dbReference type="NCBI Taxonomy" id="1746090"/>
    <lineage>
        <taxon>Eukaryota</taxon>
        <taxon>Metamonada</taxon>
        <taxon>Anaeramoebidae</taxon>
        <taxon>Anaeramoeba</taxon>
    </lineage>
</organism>
<dbReference type="GO" id="GO:0005525">
    <property type="term" value="F:GTP binding"/>
    <property type="evidence" value="ECO:0007669"/>
    <property type="project" value="UniProtKB-KW"/>
</dbReference>
<evidence type="ECO:0000313" key="5">
    <source>
        <dbReference type="EMBL" id="KAJ5077776.1"/>
    </source>
</evidence>
<reference evidence="5" key="1">
    <citation type="submission" date="2022-10" db="EMBL/GenBank/DDBJ databases">
        <title>Novel sulphate-reducing endosymbionts in the free-living metamonad Anaeramoeba.</title>
        <authorList>
            <person name="Jerlstrom-Hultqvist J."/>
            <person name="Cepicka I."/>
            <person name="Gallot-Lavallee L."/>
            <person name="Salas-Leiva D."/>
            <person name="Curtis B.A."/>
            <person name="Zahonova K."/>
            <person name="Pipaliya S."/>
            <person name="Dacks J."/>
            <person name="Roger A.J."/>
        </authorList>
    </citation>
    <scope>NUCLEOTIDE SEQUENCE</scope>
    <source>
        <strain evidence="5">BMAN</strain>
    </source>
</reference>
<proteinExistence type="inferred from homology"/>
<comment type="similarity">
    <text evidence="1">Belongs to the small GTPase superfamily. Rab family.</text>
</comment>
<comment type="caution">
    <text evidence="5">The sequence shown here is derived from an EMBL/GenBank/DDBJ whole genome shotgun (WGS) entry which is preliminary data.</text>
</comment>
<dbReference type="AlphaFoldDB" id="A0A9Q0LS91"/>
<keyword evidence="4" id="KW-0449">Lipoprotein</keyword>
<dbReference type="OMA" id="SRSICAQ"/>
<dbReference type="PROSITE" id="PS51421">
    <property type="entry name" value="RAS"/>
    <property type="match status" value="1"/>
</dbReference>
<dbReference type="SMART" id="SM00176">
    <property type="entry name" value="RAN"/>
    <property type="match status" value="1"/>
</dbReference>
<dbReference type="SMART" id="SM00174">
    <property type="entry name" value="RHO"/>
    <property type="match status" value="1"/>
</dbReference>
<dbReference type="Gene3D" id="3.40.50.300">
    <property type="entry name" value="P-loop containing nucleotide triphosphate hydrolases"/>
    <property type="match status" value="1"/>
</dbReference>
<dbReference type="InterPro" id="IPR001806">
    <property type="entry name" value="Small_GTPase"/>
</dbReference>
<evidence type="ECO:0000256" key="4">
    <source>
        <dbReference type="ARBA" id="ARBA00023288"/>
    </source>
</evidence>
<evidence type="ECO:0000256" key="3">
    <source>
        <dbReference type="ARBA" id="ARBA00023134"/>
    </source>
</evidence>
<dbReference type="PRINTS" id="PR00449">
    <property type="entry name" value="RASTRNSFRMNG"/>
</dbReference>
<name>A0A9Q0LS91_ANAIG</name>
<evidence type="ECO:0000256" key="1">
    <source>
        <dbReference type="ARBA" id="ARBA00006270"/>
    </source>
</evidence>
<evidence type="ECO:0000256" key="2">
    <source>
        <dbReference type="ARBA" id="ARBA00022741"/>
    </source>
</evidence>
<dbReference type="SUPFAM" id="SSF52540">
    <property type="entry name" value="P-loop containing nucleoside triphosphate hydrolases"/>
    <property type="match status" value="1"/>
</dbReference>
<dbReference type="InterPro" id="IPR050209">
    <property type="entry name" value="Rab_GTPases_membrane_traffic"/>
</dbReference>
<dbReference type="Pfam" id="PF00071">
    <property type="entry name" value="Ras"/>
    <property type="match status" value="1"/>
</dbReference>
<dbReference type="PANTHER" id="PTHR47979">
    <property type="entry name" value="DRAB11-RELATED"/>
    <property type="match status" value="1"/>
</dbReference>
<dbReference type="EMBL" id="JAPDFW010000056">
    <property type="protein sequence ID" value="KAJ5077776.1"/>
    <property type="molecule type" value="Genomic_DNA"/>
</dbReference>
<dbReference type="InterPro" id="IPR027417">
    <property type="entry name" value="P-loop_NTPase"/>
</dbReference>
<dbReference type="SMART" id="SM00173">
    <property type="entry name" value="RAS"/>
    <property type="match status" value="1"/>
</dbReference>